<dbReference type="OrthoDB" id="9773411at2"/>
<comment type="caution">
    <text evidence="1">The sequence shown here is derived from an EMBL/GenBank/DDBJ whole genome shotgun (WGS) entry which is preliminary data.</text>
</comment>
<dbReference type="EMBL" id="NXIE01000003">
    <property type="protein sequence ID" value="RXK12457.1"/>
    <property type="molecule type" value="Genomic_DNA"/>
</dbReference>
<gene>
    <name evidence="1" type="ORF">CP965_07685</name>
</gene>
<proteinExistence type="predicted"/>
<evidence type="ECO:0000313" key="1">
    <source>
        <dbReference type="EMBL" id="RXK12457.1"/>
    </source>
</evidence>
<keyword evidence="2" id="KW-1185">Reference proteome</keyword>
<sequence>MIVENSQVGLYSESKFTFEHKSSTNVQLHYGYENQNEESQTNRNEAFSLDFQYSYTSSIQYERVVYNYEDNLSLEDRIKKAIIEKLLERLYNEDEISLYPNKKSPVSLKEDMFKSTLPSNPYEKAEQLPTRELKAMTFDTKESYYHKQSVEFSASIKFQTPNKSYEMSIDLSFSQELYESKSSRMIIGDERFVDPLVVNFDEDINPFDNISPFRFAFDLDSDGETEMIPYLKHGAGFLALDKNENGKIDNGKELFGPQTNYGFKELAMYDEDNNSFIDENDSIFDKLKIWSIDSSGNNSLISLLDANVGAIYLGDVQSGYAYKQSIESTDAIQKSNGIFIKEDGSGLGVVNSIDVVV</sequence>
<dbReference type="Proteomes" id="UP000289718">
    <property type="component" value="Unassembled WGS sequence"/>
</dbReference>
<reference evidence="1 2" key="1">
    <citation type="submission" date="2017-09" db="EMBL/GenBank/DDBJ databases">
        <title>Genomics of the genus Arcobacter.</title>
        <authorList>
            <person name="Perez-Cataluna A."/>
            <person name="Figueras M.J."/>
            <person name="Salas-Masso N."/>
        </authorList>
    </citation>
    <scope>NUCLEOTIDE SEQUENCE [LARGE SCALE GENOMIC DNA]</scope>
    <source>
        <strain evidence="1 2">F156-34</strain>
    </source>
</reference>
<evidence type="ECO:0000313" key="2">
    <source>
        <dbReference type="Proteomes" id="UP000289718"/>
    </source>
</evidence>
<dbReference type="PANTHER" id="PTHR39431">
    <property type="entry name" value="FRPA/C-RELATED PROTEIN"/>
    <property type="match status" value="1"/>
</dbReference>
<name>A0A4Q1ATC7_9BACT</name>
<dbReference type="PANTHER" id="PTHR39431:SF1">
    <property type="entry name" value="FRPA_C-RELATED PROTEIN"/>
    <property type="match status" value="1"/>
</dbReference>
<dbReference type="AlphaFoldDB" id="A0A4Q1ATC7"/>
<accession>A0A4Q1ATC7</accession>
<organism evidence="1 2">
    <name type="scientific">Halarcobacter mediterraneus</name>
    <dbReference type="NCBI Taxonomy" id="2023153"/>
    <lineage>
        <taxon>Bacteria</taxon>
        <taxon>Pseudomonadati</taxon>
        <taxon>Campylobacterota</taxon>
        <taxon>Epsilonproteobacteria</taxon>
        <taxon>Campylobacterales</taxon>
        <taxon>Arcobacteraceae</taxon>
        <taxon>Halarcobacter</taxon>
    </lineage>
</organism>
<protein>
    <recommendedName>
        <fullName evidence="3">VCBS repeat-containing protein</fullName>
    </recommendedName>
</protein>
<dbReference type="RefSeq" id="WP_129061516.1">
    <property type="nucleotide sequence ID" value="NZ_NXIE01000003.1"/>
</dbReference>
<evidence type="ECO:0008006" key="3">
    <source>
        <dbReference type="Google" id="ProtNLM"/>
    </source>
</evidence>